<feature type="compositionally biased region" description="Low complexity" evidence="1">
    <location>
        <begin position="1123"/>
        <end position="1135"/>
    </location>
</feature>
<evidence type="ECO:0000256" key="1">
    <source>
        <dbReference type="SAM" id="MobiDB-lite"/>
    </source>
</evidence>
<feature type="compositionally biased region" description="Polar residues" evidence="1">
    <location>
        <begin position="109"/>
        <end position="130"/>
    </location>
</feature>
<feature type="compositionally biased region" description="Basic and acidic residues" evidence="1">
    <location>
        <begin position="1819"/>
        <end position="1841"/>
    </location>
</feature>
<protein>
    <submittedName>
        <fullName evidence="2">Uncharacterized protein</fullName>
    </submittedName>
</protein>
<feature type="compositionally biased region" description="Basic and acidic residues" evidence="1">
    <location>
        <begin position="185"/>
        <end position="194"/>
    </location>
</feature>
<feature type="compositionally biased region" description="Polar residues" evidence="1">
    <location>
        <begin position="554"/>
        <end position="563"/>
    </location>
</feature>
<feature type="region of interest" description="Disordered" evidence="1">
    <location>
        <begin position="2435"/>
        <end position="2461"/>
    </location>
</feature>
<feature type="compositionally biased region" description="Low complexity" evidence="1">
    <location>
        <begin position="1384"/>
        <end position="1393"/>
    </location>
</feature>
<name>A0A3R7SL31_PENVA</name>
<dbReference type="OrthoDB" id="2414538at2759"/>
<feature type="region of interest" description="Disordered" evidence="1">
    <location>
        <begin position="1210"/>
        <end position="1847"/>
    </location>
</feature>
<feature type="compositionally biased region" description="Polar residues" evidence="1">
    <location>
        <begin position="2438"/>
        <end position="2461"/>
    </location>
</feature>
<feature type="compositionally biased region" description="Low complexity" evidence="1">
    <location>
        <begin position="2249"/>
        <end position="2262"/>
    </location>
</feature>
<feature type="compositionally biased region" description="Low complexity" evidence="1">
    <location>
        <begin position="1725"/>
        <end position="1738"/>
    </location>
</feature>
<feature type="region of interest" description="Disordered" evidence="1">
    <location>
        <begin position="344"/>
        <end position="456"/>
    </location>
</feature>
<feature type="compositionally biased region" description="Polar residues" evidence="1">
    <location>
        <begin position="2304"/>
        <end position="2318"/>
    </location>
</feature>
<feature type="compositionally biased region" description="Basic and acidic residues" evidence="1">
    <location>
        <begin position="867"/>
        <end position="882"/>
    </location>
</feature>
<feature type="compositionally biased region" description="Polar residues" evidence="1">
    <location>
        <begin position="1803"/>
        <end position="1815"/>
    </location>
</feature>
<feature type="compositionally biased region" description="Basic and acidic residues" evidence="1">
    <location>
        <begin position="1463"/>
        <end position="1492"/>
    </location>
</feature>
<feature type="compositionally biased region" description="Basic and acidic residues" evidence="1">
    <location>
        <begin position="1413"/>
        <end position="1436"/>
    </location>
</feature>
<accession>A0A3R7SL31</accession>
<feature type="compositionally biased region" description="Low complexity" evidence="1">
    <location>
        <begin position="920"/>
        <end position="951"/>
    </location>
</feature>
<feature type="compositionally biased region" description="Polar residues" evidence="1">
    <location>
        <begin position="812"/>
        <end position="822"/>
    </location>
</feature>
<feature type="compositionally biased region" description="Polar residues" evidence="1">
    <location>
        <begin position="1265"/>
        <end position="1280"/>
    </location>
</feature>
<feature type="compositionally biased region" description="Polar residues" evidence="1">
    <location>
        <begin position="1696"/>
        <end position="1710"/>
    </location>
</feature>
<feature type="compositionally biased region" description="Pro residues" evidence="1">
    <location>
        <begin position="2168"/>
        <end position="2188"/>
    </location>
</feature>
<feature type="compositionally biased region" description="Polar residues" evidence="1">
    <location>
        <begin position="470"/>
        <end position="483"/>
    </location>
</feature>
<feature type="region of interest" description="Disordered" evidence="1">
    <location>
        <begin position="1860"/>
        <end position="1896"/>
    </location>
</feature>
<feature type="compositionally biased region" description="Basic and acidic residues" evidence="1">
    <location>
        <begin position="1343"/>
        <end position="1355"/>
    </location>
</feature>
<feature type="region of interest" description="Disordered" evidence="1">
    <location>
        <begin position="649"/>
        <end position="761"/>
    </location>
</feature>
<feature type="compositionally biased region" description="Polar residues" evidence="1">
    <location>
        <begin position="348"/>
        <end position="380"/>
    </location>
</feature>
<organism evidence="2 3">
    <name type="scientific">Penaeus vannamei</name>
    <name type="common">Whiteleg shrimp</name>
    <name type="synonym">Litopenaeus vannamei</name>
    <dbReference type="NCBI Taxonomy" id="6689"/>
    <lineage>
        <taxon>Eukaryota</taxon>
        <taxon>Metazoa</taxon>
        <taxon>Ecdysozoa</taxon>
        <taxon>Arthropoda</taxon>
        <taxon>Crustacea</taxon>
        <taxon>Multicrustacea</taxon>
        <taxon>Malacostraca</taxon>
        <taxon>Eumalacostraca</taxon>
        <taxon>Eucarida</taxon>
        <taxon>Decapoda</taxon>
        <taxon>Dendrobranchiata</taxon>
        <taxon>Penaeoidea</taxon>
        <taxon>Penaeidae</taxon>
        <taxon>Penaeus</taxon>
    </lineage>
</organism>
<feature type="compositionally biased region" description="Polar residues" evidence="1">
    <location>
        <begin position="785"/>
        <end position="803"/>
    </location>
</feature>
<feature type="compositionally biased region" description="Low complexity" evidence="1">
    <location>
        <begin position="1679"/>
        <end position="1695"/>
    </location>
</feature>
<dbReference type="Proteomes" id="UP000283509">
    <property type="component" value="Unassembled WGS sequence"/>
</dbReference>
<gene>
    <name evidence="2" type="ORF">C7M84_016661</name>
</gene>
<feature type="compositionally biased region" description="Polar residues" evidence="1">
    <location>
        <begin position="436"/>
        <end position="454"/>
    </location>
</feature>
<feature type="compositionally biased region" description="Basic and acidic residues" evidence="1">
    <location>
        <begin position="504"/>
        <end position="513"/>
    </location>
</feature>
<feature type="compositionally biased region" description="Polar residues" evidence="1">
    <location>
        <begin position="2189"/>
        <end position="2202"/>
    </location>
</feature>
<feature type="compositionally biased region" description="Basic and acidic residues" evidence="1">
    <location>
        <begin position="666"/>
        <end position="675"/>
    </location>
</feature>
<feature type="compositionally biased region" description="Polar residues" evidence="1">
    <location>
        <begin position="1644"/>
        <end position="1653"/>
    </location>
</feature>
<reference evidence="2 3" key="2">
    <citation type="submission" date="2019-01" db="EMBL/GenBank/DDBJ databases">
        <title>The decoding of complex shrimp genome reveals the adaptation for benthos swimmer, frequently molting mechanism and breeding impact on genome.</title>
        <authorList>
            <person name="Sun Y."/>
            <person name="Gao Y."/>
            <person name="Yu Y."/>
        </authorList>
    </citation>
    <scope>NUCLEOTIDE SEQUENCE [LARGE SCALE GENOMIC DNA]</scope>
    <source>
        <tissue evidence="2">Muscle</tissue>
    </source>
</reference>
<feature type="compositionally biased region" description="Polar residues" evidence="1">
    <location>
        <begin position="490"/>
        <end position="502"/>
    </location>
</feature>
<feature type="compositionally biased region" description="Acidic residues" evidence="1">
    <location>
        <begin position="134"/>
        <end position="143"/>
    </location>
</feature>
<feature type="non-terminal residue" evidence="2">
    <location>
        <position position="1"/>
    </location>
</feature>
<feature type="compositionally biased region" description="Basic and acidic residues" evidence="1">
    <location>
        <begin position="2281"/>
        <end position="2293"/>
    </location>
</feature>
<feature type="compositionally biased region" description="Polar residues" evidence="1">
    <location>
        <begin position="1087"/>
        <end position="1107"/>
    </location>
</feature>
<feature type="compositionally biased region" description="Low complexity" evidence="1">
    <location>
        <begin position="676"/>
        <end position="692"/>
    </location>
</feature>
<feature type="compositionally biased region" description="Polar residues" evidence="1">
    <location>
        <begin position="1356"/>
        <end position="1374"/>
    </location>
</feature>
<feature type="compositionally biased region" description="Low complexity" evidence="1">
    <location>
        <begin position="1329"/>
        <end position="1342"/>
    </location>
</feature>
<evidence type="ECO:0000313" key="2">
    <source>
        <dbReference type="EMBL" id="ROT65381.1"/>
    </source>
</evidence>
<feature type="region of interest" description="Disordered" evidence="1">
    <location>
        <begin position="2548"/>
        <end position="2570"/>
    </location>
</feature>
<sequence>KRLKDGEGEEAGVSLAAVTPDDSALAPATAPDTSVIADVSTLNQEPELDVDRSDQVDVEASQVDEELIQNLTQQTPSQWMDVSDVDLLNVMAGLADGSQIVSPDDNDAILSTQRPSGSCATNEVTIQNHPSEGREDEEESDEEETRHMTQRIWDSILPAKEEEEEEKEKEREDEEGEINDSQKSSTHEDSLRDQSLLREDKDIEDLVEGPGCSLPQLDGAIDCVRLPKSEARTKECALRETFVPSGSAQTVERNTVIMNIAQNCDSKVLSKHCDNFLSGNKQKCDREKSESKEAISLKRKSLPRTKEVYSKKKIERKLSSETSDEEVFTIPQFDGANDIVFHSRKQKTSSNSSAQHTGQGSLSQRPSLPQMQYTSNSKSITAREAIRENILKKKRGEVSQVVHPTQHRRQDPQVPQQRQRCNSQPVPYPSAPQAPVPSSHNNRVPASMSSSVPSDINMDRMLGRRMETSSNMASGQFMQSSTAAREENYSRSNARNQFSMKTDSMGHTDRREGNIASGVSQGFQRVSQSQERSKSSKKNRKGQRSEFRDPTVPSHVSSKTSDSMGMAGPINITPIASGMPQEFPGIGKALVVPALVTNKRVNVTNSHVMLSPNMVMQNSGNVIFNQSSFESGNSQQSPSVMMVQPTIEHENSGGRRHAQMNNPLRHTTESSDRSTSKSASSSSGSFRPSRSSKYAEGGHQGFSGSNLAGAPGPLKSIMRQHSDQSVYSPISDESDIEISSTKNAVAPKSSESAAEKSSKQSDILQQALQALDMSLDIDIEPMDSENYNVQKESLSATASQSRPSPVGRHSRTSNQNQQSVSHSMLDPAKSSGAEGSSSRFENSKWSSQESERSRSHHSKTNQSKSTTHGEHSSYAREMEGRHLSQKARGKPSKSEVQSVKRSEREAKAAPTGQTLRTNEVSDSSSSSSHSESGSERQGGSDSSRSSSPESGIRTQKLQAVRERHMTTPITQSRRFSRVASTDVFDMDYDMTPQTPGSDLPVHDPVTNPAAGVLNQVPKSQKNKPSHAATSSKKSESAVPHRKMSDCDNPDWFNFDCPPTPGDPVSSKHGFSEPSSLVQKTDAKKVNNRQTSAKAQSSSGETAQASNGSSESKRKSKRKMARLFGSFSPPASSSGSTPTQEEGLQVTNIKPVNVEPFVDTFDSDDNKTPERPQTPGREVRDDHTFRTPSSSQKQHSHDYIYDYYMNNFPERPLTPGGNHEVQNIFSNDSGDDAARNPYQQFESIFDPDLMASSLPERPRTPGGGSSPTSMCQSLSQPSDISSLYLPDQQFKSPSHARMNLFPASPVPVEPEPVVKESPKTQRFPSKSNLPKHSSQPSHSSHNHPPSDRKEHEKKENYSTLESGLSPKGTQFSSRNRASKEEKKALQLSKSAAKSMDSSPFIGIGKVPAPLSPLREPHTSKSKVEVESRSRYPSEQKRQARQNVHGRAGGEVETISEQQNISHLKKGEEEVGHGMEYEEMQKSKKSKTHLESMKHRGRSAMHHSFSEVLEDPDSRRKNQPFQNTALEGEAVADRMQGNVLRSEGTHRPSNQQAASLASRKDRGNIPRPSSQAGSHFHAPQGSHQHHPDSRSPPRSRYQQHMDSRHAQHGNRFRQSGSGSRGPSAENLPQQSNTTEISPGRHRPKFSQGNRQQVSPGNKPGPPQANRSMSGNRQPPPQLERSQISSSNRAQSSQGSKSLVSPNNKQQFLQGKRQQMAPGNQRHLQQDTHSQATSHMQSSSSRWSKPHNYNKAVETSSQQDTEEIDFSPHPDVSSQQGKKAHRIEGHFVPPQRLRQGQDISTKDNTKSGWNKTENSSGFKSGRPMERNEPQPFRREKSAGEEMTKMRSLKSIPSLASTFCKAKAPGRETNPQSQGFPHKEASGFTNITERREEKKDGRDILDHDDFNLPFIDTSLPLMSPIPCTPAAHRDDFCSVSDTGNNAFPLMDSIQPPMSPMAPTPRHQPHEDINLRLQPLSPVEPIVNLSASMTPQSSAPFILPSAPGPVMSPIPPTPVRTTSPVRMSPMPVYPSMLGPIVSPIANTPTHSIGESFSILSPVPSTEDMSSHHAHPFGSLREAAEHFTVQVAMSPMPQTPAHIAQMPQQLPLGKNPTSTAQTPAMSPIPPTPAYSETDDFSLPPMMSPMPVYPSVGPLVSPMPHTPSHYGVESNEPPMMSPLPSLPSAPGPVMSPLPQTPSYAPQPYVSQSPLYMPYTPHAHAPQTPLHTPEASVHTPETSVPSVLDTTSTQAIASSPTVQSESSAQQTSTSPIHATESHKQKLPSLQQSPEDRSQFDEDSHLKSGTLAHPQDSKTFPSNTQAITGSQTPVTPHPPHSVSPLHGPMTPLHPPMTPLHGPMTPLHGPMTPLHGPMTPNQGPTTPLHAPMTPLHAPMTPLQPPITPLQAPLTPISSAQTPHTTPVTSDSLQSQEHTLHKASQALEGAVVSETSTQSNETVTSVPTSIMDEQNPNRPALLSANVSDMETAEVPQVNTAESEASMQNVPLFTLDKTNITPAPPSAVQLDLPANDSQKDSSCSTQPPQLPPVLLHFLEQEMQSDAENKENESQNATKDNEVASDTDKSGNARFFDFTHCADHTYVFDFTHCADNTHFSDFTHYSGNTCFFDFTYCADHIYFFDFTRCTDYTYFFDFTHYADNTHFFDLTHCAGNTYFFDFTHCAGNTHFFDFTHCADNTHFSDFTHCASLTCADNTHFFDFTHYAGNHSFTSSVSKFITINGTGTIFISTEADYNFSSVHLCSHVIAFCQCPVRVTISTCIITICSYNFRINRNFFTFIKHSSNFTIYTSITPHASRIK</sequence>
<feature type="compositionally biased region" description="Basic and acidic residues" evidence="1">
    <location>
        <begin position="898"/>
        <end position="907"/>
    </location>
</feature>
<proteinExistence type="predicted"/>
<feature type="compositionally biased region" description="Acidic residues" evidence="1">
    <location>
        <begin position="161"/>
        <end position="178"/>
    </location>
</feature>
<feature type="region of interest" description="Disordered" evidence="1">
    <location>
        <begin position="1"/>
        <end position="32"/>
    </location>
</feature>
<feature type="region of interest" description="Disordered" evidence="1">
    <location>
        <begin position="782"/>
        <end position="1195"/>
    </location>
</feature>
<feature type="compositionally biased region" description="Polar residues" evidence="1">
    <location>
        <begin position="2227"/>
        <end position="2248"/>
    </location>
</feature>
<feature type="compositionally biased region" description="Polar residues" evidence="1">
    <location>
        <begin position="1624"/>
        <end position="1634"/>
    </location>
</feature>
<feature type="region of interest" description="Disordered" evidence="1">
    <location>
        <begin position="2103"/>
        <end position="2122"/>
    </location>
</feature>
<feature type="compositionally biased region" description="Polar residues" evidence="1">
    <location>
        <begin position="2105"/>
        <end position="2114"/>
    </location>
</feature>
<keyword evidence="3" id="KW-1185">Reference proteome</keyword>
<feature type="region of interest" description="Disordered" evidence="1">
    <location>
        <begin position="470"/>
        <end position="573"/>
    </location>
</feature>
<feature type="compositionally biased region" description="Basic and acidic residues" evidence="1">
    <location>
        <begin position="2550"/>
        <end position="2570"/>
    </location>
</feature>
<feature type="compositionally biased region" description="Basic and acidic residues" evidence="1">
    <location>
        <begin position="1884"/>
        <end position="1896"/>
    </location>
</feature>
<evidence type="ECO:0000313" key="3">
    <source>
        <dbReference type="Proteomes" id="UP000283509"/>
    </source>
</evidence>
<feature type="region of interest" description="Disordered" evidence="1">
    <location>
        <begin position="2156"/>
        <end position="2338"/>
    </location>
</feature>
<dbReference type="EMBL" id="QCYY01003093">
    <property type="protein sequence ID" value="ROT65381.1"/>
    <property type="molecule type" value="Genomic_DNA"/>
</dbReference>
<feature type="compositionally biased region" description="Pro residues" evidence="1">
    <location>
        <begin position="426"/>
        <end position="435"/>
    </location>
</feature>
<reference evidence="2 3" key="1">
    <citation type="submission" date="2018-04" db="EMBL/GenBank/DDBJ databases">
        <authorList>
            <person name="Zhang X."/>
            <person name="Yuan J."/>
            <person name="Li F."/>
            <person name="Xiang J."/>
        </authorList>
    </citation>
    <scope>NUCLEOTIDE SEQUENCE [LARGE SCALE GENOMIC DNA]</scope>
    <source>
        <tissue evidence="2">Muscle</tissue>
    </source>
</reference>
<comment type="caution">
    <text evidence="2">The sequence shown here is derived from an EMBL/GenBank/DDBJ whole genome shotgun (WGS) entry which is preliminary data.</text>
</comment>
<feature type="region of interest" description="Disordered" evidence="1">
    <location>
        <begin position="2500"/>
        <end position="2531"/>
    </location>
</feature>
<feature type="compositionally biased region" description="Polar residues" evidence="1">
    <location>
        <begin position="1136"/>
        <end position="1149"/>
    </location>
</feature>
<feature type="region of interest" description="Disordered" evidence="1">
    <location>
        <begin position="97"/>
        <end position="194"/>
    </location>
</feature>